<dbReference type="EMBL" id="BGPR01001312">
    <property type="protein sequence ID" value="GBM50813.1"/>
    <property type="molecule type" value="Genomic_DNA"/>
</dbReference>
<keyword evidence="2" id="KW-1185">Reference proteome</keyword>
<sequence length="63" mass="7072">YGHQMRLWSWIFDGGDWSQTMFGCFAIPNSADSKLDPTTLEPVNTFLINAGVQLPALDVEKIK</sequence>
<dbReference type="AlphaFoldDB" id="A0A4Y2GB16"/>
<protein>
    <submittedName>
        <fullName evidence="1">Uncharacterized protein</fullName>
    </submittedName>
</protein>
<accession>A0A4Y2GB16</accession>
<dbReference type="Proteomes" id="UP000499080">
    <property type="component" value="Unassembled WGS sequence"/>
</dbReference>
<name>A0A4Y2GB16_ARAVE</name>
<organism evidence="1 2">
    <name type="scientific">Araneus ventricosus</name>
    <name type="common">Orbweaver spider</name>
    <name type="synonym">Epeira ventricosa</name>
    <dbReference type="NCBI Taxonomy" id="182803"/>
    <lineage>
        <taxon>Eukaryota</taxon>
        <taxon>Metazoa</taxon>
        <taxon>Ecdysozoa</taxon>
        <taxon>Arthropoda</taxon>
        <taxon>Chelicerata</taxon>
        <taxon>Arachnida</taxon>
        <taxon>Araneae</taxon>
        <taxon>Araneomorphae</taxon>
        <taxon>Entelegynae</taxon>
        <taxon>Araneoidea</taxon>
        <taxon>Araneidae</taxon>
        <taxon>Araneus</taxon>
    </lineage>
</organism>
<reference evidence="1 2" key="1">
    <citation type="journal article" date="2019" name="Sci. Rep.">
        <title>Orb-weaving spider Araneus ventricosus genome elucidates the spidroin gene catalogue.</title>
        <authorList>
            <person name="Kono N."/>
            <person name="Nakamura H."/>
            <person name="Ohtoshi R."/>
            <person name="Moran D.A.P."/>
            <person name="Shinohara A."/>
            <person name="Yoshida Y."/>
            <person name="Fujiwara M."/>
            <person name="Mori M."/>
            <person name="Tomita M."/>
            <person name="Arakawa K."/>
        </authorList>
    </citation>
    <scope>NUCLEOTIDE SEQUENCE [LARGE SCALE GENOMIC DNA]</scope>
</reference>
<proteinExistence type="predicted"/>
<evidence type="ECO:0000313" key="2">
    <source>
        <dbReference type="Proteomes" id="UP000499080"/>
    </source>
</evidence>
<comment type="caution">
    <text evidence="1">The sequence shown here is derived from an EMBL/GenBank/DDBJ whole genome shotgun (WGS) entry which is preliminary data.</text>
</comment>
<evidence type="ECO:0000313" key="1">
    <source>
        <dbReference type="EMBL" id="GBM50813.1"/>
    </source>
</evidence>
<feature type="non-terminal residue" evidence="1">
    <location>
        <position position="1"/>
    </location>
</feature>
<gene>
    <name evidence="1" type="ORF">AVEN_140927-2_1</name>
</gene>